<organism evidence="1 2">
    <name type="scientific">Vibrio hippocampi</name>
    <dbReference type="NCBI Taxonomy" id="654686"/>
    <lineage>
        <taxon>Bacteria</taxon>
        <taxon>Pseudomonadati</taxon>
        <taxon>Pseudomonadota</taxon>
        <taxon>Gammaproteobacteria</taxon>
        <taxon>Vibrionales</taxon>
        <taxon>Vibrionaceae</taxon>
        <taxon>Vibrio</taxon>
    </lineage>
</organism>
<name>A0ABM8ZML8_9VIBR</name>
<dbReference type="EMBL" id="CAKLCM010000003">
    <property type="protein sequence ID" value="CAH0529771.1"/>
    <property type="molecule type" value="Genomic_DNA"/>
</dbReference>
<proteinExistence type="predicted"/>
<sequence length="32" mass="3651">MVAQAILSVVTPVIANVYVVNERMEYGRSVWR</sequence>
<comment type="caution">
    <text evidence="1">The sequence shown here is derived from an EMBL/GenBank/DDBJ whole genome shotgun (WGS) entry which is preliminary data.</text>
</comment>
<accession>A0ABM8ZML8</accession>
<evidence type="ECO:0000313" key="2">
    <source>
        <dbReference type="Proteomes" id="UP000838160"/>
    </source>
</evidence>
<gene>
    <name evidence="1" type="ORF">VHP8226_03527</name>
</gene>
<keyword evidence="2" id="KW-1185">Reference proteome</keyword>
<reference evidence="1" key="1">
    <citation type="submission" date="2021-12" db="EMBL/GenBank/DDBJ databases">
        <authorList>
            <person name="Rodrigo-Torres L."/>
            <person name="Arahal R. D."/>
            <person name="Lucena T."/>
        </authorList>
    </citation>
    <scope>NUCLEOTIDE SEQUENCE</scope>
    <source>
        <strain evidence="1">CECT 8226</strain>
    </source>
</reference>
<protein>
    <submittedName>
        <fullName evidence="1">Uncharacterized protein</fullName>
    </submittedName>
</protein>
<evidence type="ECO:0000313" key="1">
    <source>
        <dbReference type="EMBL" id="CAH0529771.1"/>
    </source>
</evidence>
<dbReference type="Proteomes" id="UP000838160">
    <property type="component" value="Unassembled WGS sequence"/>
</dbReference>